<comment type="subunit">
    <text evidence="1">Homodimer.</text>
</comment>
<dbReference type="Pfam" id="PF07876">
    <property type="entry name" value="Dabb"/>
    <property type="match status" value="1"/>
</dbReference>
<evidence type="ECO:0000313" key="3">
    <source>
        <dbReference type="EMBL" id="TDK37422.1"/>
    </source>
</evidence>
<sequence length="102" mass="10772">MILHCVFVRFKAATQPADKQAIYEAVGALKNVTPGILDIKYGPNISPEGLNGGFLDGFAVTFESPEARDAYLAHPEHIAVGERIVAASDGGLSGLLVFDMAV</sequence>
<protein>
    <submittedName>
        <fullName evidence="3">Dabb family protein</fullName>
    </submittedName>
</protein>
<dbReference type="InterPro" id="IPR013097">
    <property type="entry name" value="Dabb"/>
</dbReference>
<evidence type="ECO:0000313" key="4">
    <source>
        <dbReference type="Proteomes" id="UP000295238"/>
    </source>
</evidence>
<name>A0A4R5UKI5_9HYPH</name>
<dbReference type="RefSeq" id="WP_133316189.1">
    <property type="nucleotide sequence ID" value="NZ_SMTL01000002.1"/>
</dbReference>
<accession>A0A4R5UKI5</accession>
<dbReference type="InterPro" id="IPR011008">
    <property type="entry name" value="Dimeric_a/b-barrel"/>
</dbReference>
<dbReference type="PANTHER" id="PTHR33178:SF10">
    <property type="entry name" value="STRESS-RESPONSE A_B BARREL DOMAIN-CONTAINING PROTEIN"/>
    <property type="match status" value="1"/>
</dbReference>
<dbReference type="SUPFAM" id="SSF54909">
    <property type="entry name" value="Dimeric alpha+beta barrel"/>
    <property type="match status" value="1"/>
</dbReference>
<comment type="caution">
    <text evidence="3">The sequence shown here is derived from an EMBL/GenBank/DDBJ whole genome shotgun (WGS) entry which is preliminary data.</text>
</comment>
<dbReference type="PROSITE" id="PS51502">
    <property type="entry name" value="S_R_A_B_BARREL"/>
    <property type="match status" value="1"/>
</dbReference>
<evidence type="ECO:0000259" key="2">
    <source>
        <dbReference type="PROSITE" id="PS51502"/>
    </source>
</evidence>
<organism evidence="3 4">
    <name type="scientific">Rhizobium deserti</name>
    <dbReference type="NCBI Taxonomy" id="2547961"/>
    <lineage>
        <taxon>Bacteria</taxon>
        <taxon>Pseudomonadati</taxon>
        <taxon>Pseudomonadota</taxon>
        <taxon>Alphaproteobacteria</taxon>
        <taxon>Hyphomicrobiales</taxon>
        <taxon>Rhizobiaceae</taxon>
        <taxon>Rhizobium/Agrobacterium group</taxon>
        <taxon>Rhizobium</taxon>
    </lineage>
</organism>
<dbReference type="Proteomes" id="UP000295238">
    <property type="component" value="Unassembled WGS sequence"/>
</dbReference>
<evidence type="ECO:0000256" key="1">
    <source>
        <dbReference type="ARBA" id="ARBA00011738"/>
    </source>
</evidence>
<dbReference type="EMBL" id="SMTL01000002">
    <property type="protein sequence ID" value="TDK37422.1"/>
    <property type="molecule type" value="Genomic_DNA"/>
</dbReference>
<feature type="domain" description="Stress-response A/B barrel" evidence="2">
    <location>
        <begin position="2"/>
        <end position="100"/>
    </location>
</feature>
<dbReference type="InterPro" id="IPR044662">
    <property type="entry name" value="HS1/DABB1-like"/>
</dbReference>
<dbReference type="SMART" id="SM00886">
    <property type="entry name" value="Dabb"/>
    <property type="match status" value="1"/>
</dbReference>
<proteinExistence type="predicted"/>
<dbReference type="AlphaFoldDB" id="A0A4R5UKI5"/>
<keyword evidence="4" id="KW-1185">Reference proteome</keyword>
<dbReference type="PANTHER" id="PTHR33178">
    <property type="match status" value="1"/>
</dbReference>
<reference evidence="3 4" key="1">
    <citation type="submission" date="2019-03" db="EMBL/GenBank/DDBJ databases">
        <title>Rhizobium sp. nov., an bacterium isolated from biocrust in Mu Us Desert.</title>
        <authorList>
            <person name="Lixiong L."/>
        </authorList>
    </citation>
    <scope>NUCLEOTIDE SEQUENCE [LARGE SCALE GENOMIC DNA]</scope>
    <source>
        <strain evidence="3 4">SPY-1</strain>
    </source>
</reference>
<dbReference type="Gene3D" id="3.30.70.100">
    <property type="match status" value="1"/>
</dbReference>
<gene>
    <name evidence="3" type="ORF">E2F50_11200</name>
</gene>
<dbReference type="OrthoDB" id="9816070at2"/>